<keyword evidence="2" id="KW-1185">Reference proteome</keyword>
<sequence>MHEKSQSGRTEDIIWLLEKLKTVHGPPLYKIQATYLLVARRHPEKAVSSLCTDACFCTYQTVEEANRATRARECRQVSAIRHTEMVAQLSQALW</sequence>
<proteinExistence type="predicted"/>
<comment type="caution">
    <text evidence="1">The sequence shown here is derived from an EMBL/GenBank/DDBJ whole genome shotgun (WGS) entry which is preliminary data.</text>
</comment>
<gene>
    <name evidence="1" type="ORF">KSF_090370</name>
</gene>
<reference evidence="1" key="1">
    <citation type="submission" date="2020-10" db="EMBL/GenBank/DDBJ databases">
        <title>Taxonomic study of unclassified bacteria belonging to the class Ktedonobacteria.</title>
        <authorList>
            <person name="Yabe S."/>
            <person name="Wang C.M."/>
            <person name="Zheng Y."/>
            <person name="Sakai Y."/>
            <person name="Cavaletti L."/>
            <person name="Monciardini P."/>
            <person name="Donadio S."/>
        </authorList>
    </citation>
    <scope>NUCLEOTIDE SEQUENCE</scope>
    <source>
        <strain evidence="1">ID150040</strain>
    </source>
</reference>
<name>A0A8J3IW83_9CHLR</name>
<protein>
    <submittedName>
        <fullName evidence="1">Uncharacterized protein</fullName>
    </submittedName>
</protein>
<organism evidence="1 2">
    <name type="scientific">Reticulibacter mediterranei</name>
    <dbReference type="NCBI Taxonomy" id="2778369"/>
    <lineage>
        <taxon>Bacteria</taxon>
        <taxon>Bacillati</taxon>
        <taxon>Chloroflexota</taxon>
        <taxon>Ktedonobacteria</taxon>
        <taxon>Ktedonobacterales</taxon>
        <taxon>Reticulibacteraceae</taxon>
        <taxon>Reticulibacter</taxon>
    </lineage>
</organism>
<evidence type="ECO:0000313" key="1">
    <source>
        <dbReference type="EMBL" id="GHO98989.1"/>
    </source>
</evidence>
<dbReference type="EMBL" id="BNJK01000002">
    <property type="protein sequence ID" value="GHO98989.1"/>
    <property type="molecule type" value="Genomic_DNA"/>
</dbReference>
<evidence type="ECO:0000313" key="2">
    <source>
        <dbReference type="Proteomes" id="UP000597444"/>
    </source>
</evidence>
<accession>A0A8J3IW83</accession>
<dbReference type="Proteomes" id="UP000597444">
    <property type="component" value="Unassembled WGS sequence"/>
</dbReference>
<dbReference type="AlphaFoldDB" id="A0A8J3IW83"/>